<proteinExistence type="inferred from homology"/>
<keyword evidence="9" id="KW-1185">Reference proteome</keyword>
<feature type="transmembrane region" description="Helical" evidence="6">
    <location>
        <begin position="241"/>
        <end position="265"/>
    </location>
</feature>
<evidence type="ECO:0000256" key="1">
    <source>
        <dbReference type="ARBA" id="ARBA00004141"/>
    </source>
</evidence>
<dbReference type="Pfam" id="PF00892">
    <property type="entry name" value="EamA"/>
    <property type="match status" value="2"/>
</dbReference>
<feature type="transmembrane region" description="Helical" evidence="6">
    <location>
        <begin position="271"/>
        <end position="288"/>
    </location>
</feature>
<evidence type="ECO:0000256" key="5">
    <source>
        <dbReference type="ARBA" id="ARBA00023136"/>
    </source>
</evidence>
<accession>A0ABW2UJC2</accession>
<feature type="transmembrane region" description="Helical" evidence="6">
    <location>
        <begin position="92"/>
        <end position="119"/>
    </location>
</feature>
<feature type="transmembrane region" description="Helical" evidence="6">
    <location>
        <begin position="49"/>
        <end position="72"/>
    </location>
</feature>
<feature type="transmembrane region" description="Helical" evidence="6">
    <location>
        <begin position="187"/>
        <end position="211"/>
    </location>
</feature>
<evidence type="ECO:0000256" key="6">
    <source>
        <dbReference type="SAM" id="Phobius"/>
    </source>
</evidence>
<dbReference type="PANTHER" id="PTHR22911:SF6">
    <property type="entry name" value="SOLUTE CARRIER FAMILY 35 MEMBER G1"/>
    <property type="match status" value="1"/>
</dbReference>
<feature type="transmembrane region" description="Helical" evidence="6">
    <location>
        <begin position="131"/>
        <end position="151"/>
    </location>
</feature>
<evidence type="ECO:0000256" key="3">
    <source>
        <dbReference type="ARBA" id="ARBA00022692"/>
    </source>
</evidence>
<reference evidence="9" key="1">
    <citation type="journal article" date="2019" name="Int. J. Syst. Evol. Microbiol.">
        <title>The Global Catalogue of Microorganisms (GCM) 10K type strain sequencing project: providing services to taxonomists for standard genome sequencing and annotation.</title>
        <authorList>
            <consortium name="The Broad Institute Genomics Platform"/>
            <consortium name="The Broad Institute Genome Sequencing Center for Infectious Disease"/>
            <person name="Wu L."/>
            <person name="Ma J."/>
        </authorList>
    </citation>
    <scope>NUCLEOTIDE SEQUENCE [LARGE SCALE GENOMIC DNA]</scope>
    <source>
        <strain evidence="9">CGMCC 1.12750</strain>
    </source>
</reference>
<dbReference type="EMBL" id="JBHTFQ010000002">
    <property type="protein sequence ID" value="MFC7703398.1"/>
    <property type="molecule type" value="Genomic_DNA"/>
</dbReference>
<comment type="caution">
    <text evidence="8">The sequence shown here is derived from an EMBL/GenBank/DDBJ whole genome shotgun (WGS) entry which is preliminary data.</text>
</comment>
<feature type="transmembrane region" description="Helical" evidence="6">
    <location>
        <begin position="16"/>
        <end position="37"/>
    </location>
</feature>
<organism evidence="8 9">
    <name type="scientific">Plastorhodobacter daqingensis</name>
    <dbReference type="NCBI Taxonomy" id="1387281"/>
    <lineage>
        <taxon>Bacteria</taxon>
        <taxon>Pseudomonadati</taxon>
        <taxon>Pseudomonadota</taxon>
        <taxon>Alphaproteobacteria</taxon>
        <taxon>Rhodobacterales</taxon>
        <taxon>Paracoccaceae</taxon>
        <taxon>Plastorhodobacter</taxon>
    </lineage>
</organism>
<keyword evidence="3 6" id="KW-0812">Transmembrane</keyword>
<dbReference type="InterPro" id="IPR037185">
    <property type="entry name" value="EmrE-like"/>
</dbReference>
<evidence type="ECO:0000313" key="8">
    <source>
        <dbReference type="EMBL" id="MFC7703398.1"/>
    </source>
</evidence>
<feature type="domain" description="EamA" evidence="7">
    <location>
        <begin position="157"/>
        <end position="286"/>
    </location>
</feature>
<evidence type="ECO:0000256" key="2">
    <source>
        <dbReference type="ARBA" id="ARBA00009853"/>
    </source>
</evidence>
<protein>
    <submittedName>
        <fullName evidence="8">DMT family transporter</fullName>
    </submittedName>
</protein>
<keyword evidence="4 6" id="KW-1133">Transmembrane helix</keyword>
<dbReference type="PANTHER" id="PTHR22911">
    <property type="entry name" value="ACYL-MALONYL CONDENSING ENZYME-RELATED"/>
    <property type="match status" value="1"/>
</dbReference>
<keyword evidence="5 6" id="KW-0472">Membrane</keyword>
<dbReference type="InterPro" id="IPR000620">
    <property type="entry name" value="EamA_dom"/>
</dbReference>
<gene>
    <name evidence="8" type="ORF">ACFQXB_04220</name>
</gene>
<dbReference type="SUPFAM" id="SSF103481">
    <property type="entry name" value="Multidrug resistance efflux transporter EmrE"/>
    <property type="match status" value="2"/>
</dbReference>
<comment type="subcellular location">
    <subcellularLocation>
        <location evidence="1">Membrane</location>
        <topology evidence="1">Multi-pass membrane protein</topology>
    </subcellularLocation>
</comment>
<feature type="transmembrane region" description="Helical" evidence="6">
    <location>
        <begin position="157"/>
        <end position="175"/>
    </location>
</feature>
<feature type="transmembrane region" description="Helical" evidence="6">
    <location>
        <begin position="217"/>
        <end position="234"/>
    </location>
</feature>
<feature type="domain" description="EamA" evidence="7">
    <location>
        <begin position="15"/>
        <end position="147"/>
    </location>
</feature>
<evidence type="ECO:0000256" key="4">
    <source>
        <dbReference type="ARBA" id="ARBA00022989"/>
    </source>
</evidence>
<sequence>MPQSQILPAPTDLLRAALWMMGSVASFSSMAVAARALSSDLDTFEMMLYRSIIGIGLVVLVGGGAGTLRQISVRSFHLQLLRNMFHFTGQNLWFWAITMLPLAQVVALEFTSPLWVILLAPLLLGERITRARVGAAALGFVGILIVARPDFRALDPAILAAAGAAVGFAGSAVFTKVLTRSESITCILFWLVGLQAVFALVMAGMDGAIAWPRPENWPWIAVIGAAGLVAHFCLTRALGHAPALVVIPMDFIRLPLIALIGAVLYSESLEWPVLLGALIILTANLLNMRAEARRKGRTT</sequence>
<dbReference type="Proteomes" id="UP001596516">
    <property type="component" value="Unassembled WGS sequence"/>
</dbReference>
<name>A0ABW2UJC2_9RHOB</name>
<comment type="similarity">
    <text evidence="2">Belongs to the drug/metabolite transporter (DMT) superfamily. 10 TMS drug/metabolite exporter (DME) (TC 2.A.7.3) family.</text>
</comment>
<evidence type="ECO:0000259" key="7">
    <source>
        <dbReference type="Pfam" id="PF00892"/>
    </source>
</evidence>
<evidence type="ECO:0000313" key="9">
    <source>
        <dbReference type="Proteomes" id="UP001596516"/>
    </source>
</evidence>
<dbReference type="RefSeq" id="WP_377400711.1">
    <property type="nucleotide sequence ID" value="NZ_JBHTFQ010000002.1"/>
</dbReference>